<evidence type="ECO:0000256" key="1">
    <source>
        <dbReference type="SAM" id="MobiDB-lite"/>
    </source>
</evidence>
<organism evidence="2 3">
    <name type="scientific">Bodo saltans</name>
    <name type="common">Flagellated protozoan</name>
    <dbReference type="NCBI Taxonomy" id="75058"/>
    <lineage>
        <taxon>Eukaryota</taxon>
        <taxon>Discoba</taxon>
        <taxon>Euglenozoa</taxon>
        <taxon>Kinetoplastea</taxon>
        <taxon>Metakinetoplastina</taxon>
        <taxon>Eubodonida</taxon>
        <taxon>Bodonidae</taxon>
        <taxon>Bodo</taxon>
    </lineage>
</organism>
<evidence type="ECO:0000313" key="2">
    <source>
        <dbReference type="EMBL" id="CUG91181.1"/>
    </source>
</evidence>
<dbReference type="Proteomes" id="UP000051952">
    <property type="component" value="Unassembled WGS sequence"/>
</dbReference>
<name>A0A0S4JRP1_BODSA</name>
<accession>A0A0S4JRP1</accession>
<gene>
    <name evidence="2" type="ORF">BSAL_30605</name>
</gene>
<feature type="region of interest" description="Disordered" evidence="1">
    <location>
        <begin position="1"/>
        <end position="50"/>
    </location>
</feature>
<sequence>MRSAMIQEDGMVSSSSPVAGKSSYGAAGDQAESPPLVGRRESQGPIYSAM</sequence>
<dbReference type="AlphaFoldDB" id="A0A0S4JRP1"/>
<proteinExistence type="predicted"/>
<dbReference type="VEuPathDB" id="TriTrypDB:BSAL_30605"/>
<feature type="compositionally biased region" description="Low complexity" evidence="1">
    <location>
        <begin position="13"/>
        <end position="23"/>
    </location>
</feature>
<keyword evidence="3" id="KW-1185">Reference proteome</keyword>
<protein>
    <submittedName>
        <fullName evidence="2">Uncharacterized protein</fullName>
    </submittedName>
</protein>
<reference evidence="3" key="1">
    <citation type="submission" date="2015-09" db="EMBL/GenBank/DDBJ databases">
        <authorList>
            <consortium name="Pathogen Informatics"/>
        </authorList>
    </citation>
    <scope>NUCLEOTIDE SEQUENCE [LARGE SCALE GENOMIC DNA]</scope>
    <source>
        <strain evidence="3">Lake Konstanz</strain>
    </source>
</reference>
<evidence type="ECO:0000313" key="3">
    <source>
        <dbReference type="Proteomes" id="UP000051952"/>
    </source>
</evidence>
<dbReference type="EMBL" id="CYKH01001896">
    <property type="protein sequence ID" value="CUG91181.1"/>
    <property type="molecule type" value="Genomic_DNA"/>
</dbReference>